<dbReference type="InterPro" id="IPR036890">
    <property type="entry name" value="HATPase_C_sf"/>
</dbReference>
<keyword evidence="5" id="KW-1185">Reference proteome</keyword>
<keyword evidence="2" id="KW-0812">Transmembrane</keyword>
<dbReference type="SMART" id="SM00387">
    <property type="entry name" value="HATPase_c"/>
    <property type="match status" value="1"/>
</dbReference>
<evidence type="ECO:0000256" key="1">
    <source>
        <dbReference type="SAM" id="Coils"/>
    </source>
</evidence>
<keyword evidence="1" id="KW-0175">Coiled coil</keyword>
<organism evidence="4 5">
    <name type="scientific">Catenovulum sediminis</name>
    <dbReference type="NCBI Taxonomy" id="1740262"/>
    <lineage>
        <taxon>Bacteria</taxon>
        <taxon>Pseudomonadati</taxon>
        <taxon>Pseudomonadota</taxon>
        <taxon>Gammaproteobacteria</taxon>
        <taxon>Alteromonadales</taxon>
        <taxon>Alteromonadaceae</taxon>
        <taxon>Catenovulum</taxon>
    </lineage>
</organism>
<accession>A0ABV1RJZ3</accession>
<keyword evidence="2" id="KW-1133">Transmembrane helix</keyword>
<evidence type="ECO:0000313" key="5">
    <source>
        <dbReference type="Proteomes" id="UP001467690"/>
    </source>
</evidence>
<proteinExistence type="predicted"/>
<gene>
    <name evidence="4" type="ORF">ABS311_15370</name>
</gene>
<keyword evidence="2" id="KW-0472">Membrane</keyword>
<comment type="caution">
    <text evidence="4">The sequence shown here is derived from an EMBL/GenBank/DDBJ whole genome shotgun (WGS) entry which is preliminary data.</text>
</comment>
<feature type="domain" description="Histidine kinase" evidence="3">
    <location>
        <begin position="393"/>
        <end position="553"/>
    </location>
</feature>
<dbReference type="InterPro" id="IPR005467">
    <property type="entry name" value="His_kinase_dom"/>
</dbReference>
<evidence type="ECO:0000256" key="2">
    <source>
        <dbReference type="SAM" id="Phobius"/>
    </source>
</evidence>
<keyword evidence="4" id="KW-0547">Nucleotide-binding</keyword>
<dbReference type="SUPFAM" id="SSF55874">
    <property type="entry name" value="ATPase domain of HSP90 chaperone/DNA topoisomerase II/histidine kinase"/>
    <property type="match status" value="1"/>
</dbReference>
<reference evidence="4 5" key="1">
    <citation type="submission" date="2024-06" db="EMBL/GenBank/DDBJ databases">
        <authorList>
            <person name="Chen R.Y."/>
        </authorList>
    </citation>
    <scope>NUCLEOTIDE SEQUENCE [LARGE SCALE GENOMIC DNA]</scope>
    <source>
        <strain evidence="4 5">D2</strain>
    </source>
</reference>
<feature type="transmembrane region" description="Helical" evidence="2">
    <location>
        <begin position="261"/>
        <end position="281"/>
    </location>
</feature>
<dbReference type="EMBL" id="JBELOE010000259">
    <property type="protein sequence ID" value="MER2493258.1"/>
    <property type="molecule type" value="Genomic_DNA"/>
</dbReference>
<dbReference type="PROSITE" id="PS50109">
    <property type="entry name" value="HIS_KIN"/>
    <property type="match status" value="1"/>
</dbReference>
<dbReference type="RefSeq" id="WP_143870619.1">
    <property type="nucleotide sequence ID" value="NZ_CP041660.1"/>
</dbReference>
<name>A0ABV1RJZ3_9ALTE</name>
<dbReference type="Gene3D" id="3.30.565.10">
    <property type="entry name" value="Histidine kinase-like ATPase, C-terminal domain"/>
    <property type="match status" value="1"/>
</dbReference>
<protein>
    <submittedName>
        <fullName evidence="4">ATP-binding protein</fullName>
    </submittedName>
</protein>
<evidence type="ECO:0000259" key="3">
    <source>
        <dbReference type="PROSITE" id="PS50109"/>
    </source>
</evidence>
<dbReference type="Pfam" id="PF02518">
    <property type="entry name" value="HATPase_c"/>
    <property type="match status" value="1"/>
</dbReference>
<feature type="coiled-coil region" evidence="1">
    <location>
        <begin position="290"/>
        <end position="317"/>
    </location>
</feature>
<sequence length="559" mass="62722">MAKYFNLPAWVVLLVAISIGTFAAISGKSLLADKETEIWLHQYLKNDSGKFVDVMLKAFRQPLTQINLMAKFISVQPTLTPEEYNALVLATMKDTDYQYHPISLAAFQTTEQRLQHLWSYGIAKDLTQDQLQSTLNSLHRAATKYVNQFVYLSDKSHDLLYVAKLVQQQNNEFLFVSQLDSALLETALHLQAWPKNIDIEVRLSTSQENIHLLSWQFGEIANALSPSVQLKGSLHQLDFVIDTAANGFYPTPVSHHASNKLFGQIIFFTLILCLLIALLIFKEYKTTQRDKTLVEKLEQTQDQLTQAQQNIKRTARLAIINDMAPIAAAEITPAITQSIKAIASLEERTVNLKAKLEGGKVTKSLVSNHLDNALQLVRISSSQLMSAAESTYNLEQFANDLADDPVRKINLQIHVNVIKSTFQKTFKHKKVKFIENIPADIELNTHSGSLTHMLCILFNNCIEHGFNGKTDGIIMIEAFVDRKTQNINLRLEDNGVGIAEDKIEQVLISESNDAHSGLALASLLVQEKLAGQIQIKSKVGKFTRVTVSLTSDLSKQKRR</sequence>
<keyword evidence="4" id="KW-0067">ATP-binding</keyword>
<dbReference type="GO" id="GO:0005524">
    <property type="term" value="F:ATP binding"/>
    <property type="evidence" value="ECO:0007669"/>
    <property type="project" value="UniProtKB-KW"/>
</dbReference>
<dbReference type="InterPro" id="IPR003594">
    <property type="entry name" value="HATPase_dom"/>
</dbReference>
<evidence type="ECO:0000313" key="4">
    <source>
        <dbReference type="EMBL" id="MER2493258.1"/>
    </source>
</evidence>
<dbReference type="Proteomes" id="UP001467690">
    <property type="component" value="Unassembled WGS sequence"/>
</dbReference>